<accession>A0ABS7WW13</accession>
<name>A0ABS7WW13_9GAMM</name>
<evidence type="ECO:0000313" key="1">
    <source>
        <dbReference type="EMBL" id="MBZ9566438.1"/>
    </source>
</evidence>
<evidence type="ECO:0000313" key="2">
    <source>
        <dbReference type="Proteomes" id="UP001319883"/>
    </source>
</evidence>
<dbReference type="Proteomes" id="UP001319883">
    <property type="component" value="Unassembled WGS sequence"/>
</dbReference>
<comment type="caution">
    <text evidence="1">The sequence shown here is derived from an EMBL/GenBank/DDBJ whole genome shotgun (WGS) entry which is preliminary data.</text>
</comment>
<keyword evidence="2" id="KW-1185">Reference proteome</keyword>
<sequence>MADVMSIPINPLPDWLNPNNDGPLRDAVIMVVMLQYQASRPRPRDYLIYRPFTHGSRGRPSTLAGRSPDSYNALLKGLNARIAADRHPYTMDIALS</sequence>
<gene>
    <name evidence="1" type="ORF">KGQ91_01860</name>
</gene>
<protein>
    <submittedName>
        <fullName evidence="1">Uncharacterized protein</fullName>
    </submittedName>
</protein>
<reference evidence="1 2" key="1">
    <citation type="submission" date="2021-05" db="EMBL/GenBank/DDBJ databases">
        <title>Petroleum and Energy Research Collection (APPE): ex situ preservation of microbial diversity associated with the oil industry and exploitation of its biotechnological potential.</title>
        <authorList>
            <person name="Paixao C.T.M."/>
            <person name="Gomes M.B."/>
            <person name="Oliveira V.M."/>
        </authorList>
    </citation>
    <scope>NUCLEOTIDE SEQUENCE [LARGE SCALE GENOMIC DNA]</scope>
    <source>
        <strain evidence="1 2">LIT2</strain>
    </source>
</reference>
<dbReference type="RefSeq" id="WP_224421430.1">
    <property type="nucleotide sequence ID" value="NZ_JAGXFD010000001.1"/>
</dbReference>
<organism evidence="1 2">
    <name type="scientific">Modicisalibacter tunisiensis</name>
    <dbReference type="NCBI Taxonomy" id="390637"/>
    <lineage>
        <taxon>Bacteria</taxon>
        <taxon>Pseudomonadati</taxon>
        <taxon>Pseudomonadota</taxon>
        <taxon>Gammaproteobacteria</taxon>
        <taxon>Oceanospirillales</taxon>
        <taxon>Halomonadaceae</taxon>
        <taxon>Modicisalibacter</taxon>
    </lineage>
</organism>
<dbReference type="EMBL" id="JAGXFD010000001">
    <property type="protein sequence ID" value="MBZ9566438.1"/>
    <property type="molecule type" value="Genomic_DNA"/>
</dbReference>
<proteinExistence type="predicted"/>